<comment type="caution">
    <text evidence="2">The sequence shown here is derived from an EMBL/GenBank/DDBJ whole genome shotgun (WGS) entry which is preliminary data.</text>
</comment>
<dbReference type="InterPro" id="IPR050490">
    <property type="entry name" value="Bact_solute-bd_prot1"/>
</dbReference>
<evidence type="ECO:0000313" key="3">
    <source>
        <dbReference type="Proteomes" id="UP000307943"/>
    </source>
</evidence>
<protein>
    <submittedName>
        <fullName evidence="2">Extracellular solute-binding protein</fullName>
    </submittedName>
</protein>
<sequence>MRVSMNRMNRIVPLLLFLVILLSACSNSRVAPAAGGDTAAASNRQPAELSVYFPYPADWPEEEFMKTFGQPIMSKFPHVTVKYIPGGKITELLAAGQKIDIVFASIGASPGSLLDYRLEYDIGPLIKQANYNLNRLEPTMVDTARQLAGGGIYGLPVYTTPAALYYNKDLFDKFGVPYPKDGMTWDDLYELSKSLTRTDGGVNYTGLGSSYGHLAMMNQQSIPIVYTDTKKSAYDTDLRWKSFADNLIRFYKLPGYAAVDPSKISEPHERNRFFKDRTVAMFLGISALYTSQEIGNMNWDLASFPVLKEMPDMGPQAYPTYFYVTSISQHKDQAFEAIAYLTSEEYQTRQIQDGKFLTSLNDKELRKSFGKNNPMYAGKNSKALQPDKYAPAGSVNKYNGPNNGEFVTIVRDVVYNTKDVNTALREAAERVNKKIQQAEAAAASK</sequence>
<gene>
    <name evidence="2" type="ORF">FE784_20475</name>
</gene>
<reference evidence="2 3" key="1">
    <citation type="submission" date="2019-05" db="EMBL/GenBank/DDBJ databases">
        <title>We sequenced the genome of Paenibacillus hemerocallicola KCTC 33185 for further insight into its adaptation and study the phylogeny of Paenibacillus.</title>
        <authorList>
            <person name="Narsing Rao M.P."/>
        </authorList>
    </citation>
    <scope>NUCLEOTIDE SEQUENCE [LARGE SCALE GENOMIC DNA]</scope>
    <source>
        <strain evidence="2 3">KCTC 33185</strain>
    </source>
</reference>
<feature type="signal peptide" evidence="1">
    <location>
        <begin position="1"/>
        <end position="33"/>
    </location>
</feature>
<keyword evidence="1" id="KW-0732">Signal</keyword>
<accession>A0A5C4T7R2</accession>
<dbReference type="Proteomes" id="UP000307943">
    <property type="component" value="Unassembled WGS sequence"/>
</dbReference>
<dbReference type="Gene3D" id="3.40.190.10">
    <property type="entry name" value="Periplasmic binding protein-like II"/>
    <property type="match status" value="1"/>
</dbReference>
<organism evidence="2 3">
    <name type="scientific">Paenibacillus hemerocallicola</name>
    <dbReference type="NCBI Taxonomy" id="1172614"/>
    <lineage>
        <taxon>Bacteria</taxon>
        <taxon>Bacillati</taxon>
        <taxon>Bacillota</taxon>
        <taxon>Bacilli</taxon>
        <taxon>Bacillales</taxon>
        <taxon>Paenibacillaceae</taxon>
        <taxon>Paenibacillus</taxon>
    </lineage>
</organism>
<dbReference type="SUPFAM" id="SSF53850">
    <property type="entry name" value="Periplasmic binding protein-like II"/>
    <property type="match status" value="1"/>
</dbReference>
<dbReference type="PROSITE" id="PS51257">
    <property type="entry name" value="PROKAR_LIPOPROTEIN"/>
    <property type="match status" value="1"/>
</dbReference>
<feature type="chain" id="PRO_5023027839" evidence="1">
    <location>
        <begin position="34"/>
        <end position="445"/>
    </location>
</feature>
<dbReference type="EMBL" id="VDCQ01000030">
    <property type="protein sequence ID" value="TNJ64349.1"/>
    <property type="molecule type" value="Genomic_DNA"/>
</dbReference>
<name>A0A5C4T7R2_9BACL</name>
<proteinExistence type="predicted"/>
<dbReference type="Pfam" id="PF01547">
    <property type="entry name" value="SBP_bac_1"/>
    <property type="match status" value="1"/>
</dbReference>
<dbReference type="PANTHER" id="PTHR43649:SF17">
    <property type="entry name" value="ABC TRANSPORTER SOLUTE BINDING PROTEIN-SUGAR TRANSPORT"/>
    <property type="match status" value="1"/>
</dbReference>
<keyword evidence="3" id="KW-1185">Reference proteome</keyword>
<dbReference type="PANTHER" id="PTHR43649">
    <property type="entry name" value="ARABINOSE-BINDING PROTEIN-RELATED"/>
    <property type="match status" value="1"/>
</dbReference>
<dbReference type="InterPro" id="IPR006059">
    <property type="entry name" value="SBP"/>
</dbReference>
<evidence type="ECO:0000256" key="1">
    <source>
        <dbReference type="SAM" id="SignalP"/>
    </source>
</evidence>
<dbReference type="OrthoDB" id="2522406at2"/>
<evidence type="ECO:0000313" key="2">
    <source>
        <dbReference type="EMBL" id="TNJ64349.1"/>
    </source>
</evidence>
<dbReference type="AlphaFoldDB" id="A0A5C4T7R2"/>